<keyword evidence="3" id="KW-1185">Reference proteome</keyword>
<feature type="chain" id="PRO_5037054714" description="IPTL-CTERM protein sorting domain-containing protein" evidence="1">
    <location>
        <begin position="25"/>
        <end position="189"/>
    </location>
</feature>
<gene>
    <name evidence="2" type="ORF">KEF85_01710</name>
</gene>
<feature type="signal peptide" evidence="1">
    <location>
        <begin position="1"/>
        <end position="24"/>
    </location>
</feature>
<evidence type="ECO:0000313" key="2">
    <source>
        <dbReference type="EMBL" id="QWF71236.1"/>
    </source>
</evidence>
<dbReference type="KEGG" id="mpad:KEF85_01710"/>
<name>A0A975MNQ4_9GAMM</name>
<protein>
    <recommendedName>
        <fullName evidence="4">IPTL-CTERM protein sorting domain-containing protein</fullName>
    </recommendedName>
</protein>
<keyword evidence="1" id="KW-0732">Signal</keyword>
<dbReference type="AlphaFoldDB" id="A0A975MNQ4"/>
<sequence>MKLKLTHCSSVIVLALGLCHPAFADFSNYYNVANWTINDNAGGSVDLSSAPASVTLTSGNAGIPGDTIFSITAEGLEKIAFDWSYTTNDLWGESGTDAFGYVLNGNFTTLIDPNQDSSIPTQSGSIEFIVNPHDVFGFDANTLDGYYGSAVTVVSNFTVTAVPLTETIWMFSGGLLLMSSMLGRRRLPA</sequence>
<evidence type="ECO:0000313" key="3">
    <source>
        <dbReference type="Proteomes" id="UP000676649"/>
    </source>
</evidence>
<accession>A0A975MNQ4</accession>
<reference evidence="2" key="1">
    <citation type="submission" date="2021-04" db="EMBL/GenBank/DDBJ databases">
        <title>Draft genome sequence data of methanotrophic Methylovulum sp. strain S1L and Methylomonas sp. strain S2AM isolated from boreal lake water columns.</title>
        <authorList>
            <person name="Rissanen A.J."/>
            <person name="Mangayil R."/>
            <person name="Svenning M.M."/>
            <person name="Khanongnuch R."/>
        </authorList>
    </citation>
    <scope>NUCLEOTIDE SEQUENCE</scope>
    <source>
        <strain evidence="2">S2AM</strain>
    </source>
</reference>
<proteinExistence type="predicted"/>
<dbReference type="Proteomes" id="UP000676649">
    <property type="component" value="Chromosome"/>
</dbReference>
<dbReference type="RefSeq" id="WP_215582981.1">
    <property type="nucleotide sequence ID" value="NZ_CP073754.1"/>
</dbReference>
<dbReference type="EMBL" id="CP073754">
    <property type="protein sequence ID" value="QWF71236.1"/>
    <property type="molecule type" value="Genomic_DNA"/>
</dbReference>
<organism evidence="2 3">
    <name type="scientific">Methylomonas paludis</name>
    <dbReference type="NCBI Taxonomy" id="1173101"/>
    <lineage>
        <taxon>Bacteria</taxon>
        <taxon>Pseudomonadati</taxon>
        <taxon>Pseudomonadota</taxon>
        <taxon>Gammaproteobacteria</taxon>
        <taxon>Methylococcales</taxon>
        <taxon>Methylococcaceae</taxon>
        <taxon>Methylomonas</taxon>
    </lineage>
</organism>
<evidence type="ECO:0008006" key="4">
    <source>
        <dbReference type="Google" id="ProtNLM"/>
    </source>
</evidence>
<evidence type="ECO:0000256" key="1">
    <source>
        <dbReference type="SAM" id="SignalP"/>
    </source>
</evidence>